<dbReference type="eggNOG" id="ENOG5030YAI">
    <property type="taxonomic scope" value="Bacteria"/>
</dbReference>
<protein>
    <submittedName>
        <fullName evidence="1">Uncharacterized protein</fullName>
    </submittedName>
</protein>
<comment type="caution">
    <text evidence="1">The sequence shown here is derived from an EMBL/GenBank/DDBJ whole genome shotgun (WGS) entry which is preliminary data.</text>
</comment>
<proteinExistence type="predicted"/>
<dbReference type="EMBL" id="ABFK02000017">
    <property type="protein sequence ID" value="EDS04137.1"/>
    <property type="molecule type" value="Genomic_DNA"/>
</dbReference>
<sequence length="50" mass="5832">MKTRKSFKVNREAAIKIAMNTNGISREIAKKYTDSELKECLRLLKLKTNF</sequence>
<reference evidence="1" key="2">
    <citation type="submission" date="2013-09" db="EMBL/GenBank/DDBJ databases">
        <title>Draft genome sequence of Alistipes putredinis (DSM 17216).</title>
        <authorList>
            <person name="Sudarsanam P."/>
            <person name="Ley R."/>
            <person name="Guruge J."/>
            <person name="Turnbaugh P.J."/>
            <person name="Mahowald M."/>
            <person name="Liep D."/>
            <person name="Gordon J."/>
        </authorList>
    </citation>
    <scope>NUCLEOTIDE SEQUENCE</scope>
    <source>
        <strain evidence="1">DSM 17216</strain>
    </source>
</reference>
<dbReference type="AlphaFoldDB" id="B0MVP0"/>
<dbReference type="Proteomes" id="UP000005819">
    <property type="component" value="Unassembled WGS sequence"/>
</dbReference>
<gene>
    <name evidence="1" type="ORF">ALIPUT_01201</name>
</gene>
<accession>B0MVP0</accession>
<reference evidence="1" key="1">
    <citation type="submission" date="2007-10" db="EMBL/GenBank/DDBJ databases">
        <authorList>
            <person name="Fulton L."/>
            <person name="Clifton S."/>
            <person name="Fulton B."/>
            <person name="Xu J."/>
            <person name="Minx P."/>
            <person name="Pepin K.H."/>
            <person name="Johnson M."/>
            <person name="Thiruvilangam P."/>
            <person name="Bhonagiri V."/>
            <person name="Nash W.E."/>
            <person name="Mardis E.R."/>
            <person name="Wilson R.K."/>
        </authorList>
    </citation>
    <scope>NUCLEOTIDE SEQUENCE [LARGE SCALE GENOMIC DNA]</scope>
    <source>
        <strain evidence="1">DSM 17216</strain>
    </source>
</reference>
<evidence type="ECO:0000313" key="1">
    <source>
        <dbReference type="EMBL" id="EDS04137.1"/>
    </source>
</evidence>
<dbReference type="HOGENOM" id="CLU_3132433_0_0_10"/>
<dbReference type="RefSeq" id="WP_004330013.1">
    <property type="nucleotide sequence ID" value="NZ_DS499580.1"/>
</dbReference>
<evidence type="ECO:0000313" key="2">
    <source>
        <dbReference type="Proteomes" id="UP000005819"/>
    </source>
</evidence>
<keyword evidence="2" id="KW-1185">Reference proteome</keyword>
<name>B0MVP0_9BACT</name>
<dbReference type="GeneID" id="73804419"/>
<organism evidence="1 2">
    <name type="scientific">Alistipes putredinis DSM 17216</name>
    <dbReference type="NCBI Taxonomy" id="445970"/>
    <lineage>
        <taxon>Bacteria</taxon>
        <taxon>Pseudomonadati</taxon>
        <taxon>Bacteroidota</taxon>
        <taxon>Bacteroidia</taxon>
        <taxon>Bacteroidales</taxon>
        <taxon>Rikenellaceae</taxon>
        <taxon>Alistipes</taxon>
    </lineage>
</organism>